<keyword evidence="1" id="KW-0812">Transmembrane</keyword>
<reference evidence="2 3" key="1">
    <citation type="journal article" date="2015" name="Genome Announc.">
        <title>Expanding the biotechnology potential of lactobacilli through comparative genomics of 213 strains and associated genera.</title>
        <authorList>
            <person name="Sun Z."/>
            <person name="Harris H.M."/>
            <person name="McCann A."/>
            <person name="Guo C."/>
            <person name="Argimon S."/>
            <person name="Zhang W."/>
            <person name="Yang X."/>
            <person name="Jeffery I.B."/>
            <person name="Cooney J.C."/>
            <person name="Kagawa T.F."/>
            <person name="Liu W."/>
            <person name="Song Y."/>
            <person name="Salvetti E."/>
            <person name="Wrobel A."/>
            <person name="Rasinkangas P."/>
            <person name="Parkhill J."/>
            <person name="Rea M.C."/>
            <person name="O'Sullivan O."/>
            <person name="Ritari J."/>
            <person name="Douillard F.P."/>
            <person name="Paul Ross R."/>
            <person name="Yang R."/>
            <person name="Briner A.E."/>
            <person name="Felis G.E."/>
            <person name="de Vos W.M."/>
            <person name="Barrangou R."/>
            <person name="Klaenhammer T.R."/>
            <person name="Caufield P.W."/>
            <person name="Cui Y."/>
            <person name="Zhang H."/>
            <person name="O'Toole P.W."/>
        </authorList>
    </citation>
    <scope>NUCLEOTIDE SEQUENCE [LARGE SCALE GENOMIC DNA]</scope>
    <source>
        <strain evidence="2 3">DSM 21376</strain>
    </source>
</reference>
<feature type="transmembrane region" description="Helical" evidence="1">
    <location>
        <begin position="5"/>
        <end position="21"/>
    </location>
</feature>
<organism evidence="2 3">
    <name type="scientific">Liquorilactobacillus sucicola DSM 21376 = JCM 15457</name>
    <dbReference type="NCBI Taxonomy" id="1423806"/>
    <lineage>
        <taxon>Bacteria</taxon>
        <taxon>Bacillati</taxon>
        <taxon>Bacillota</taxon>
        <taxon>Bacilli</taxon>
        <taxon>Lactobacillales</taxon>
        <taxon>Lactobacillaceae</taxon>
        <taxon>Liquorilactobacillus</taxon>
    </lineage>
</organism>
<feature type="transmembrane region" description="Helical" evidence="1">
    <location>
        <begin position="36"/>
        <end position="58"/>
    </location>
</feature>
<proteinExistence type="predicted"/>
<dbReference type="Proteomes" id="UP000050961">
    <property type="component" value="Unassembled WGS sequence"/>
</dbReference>
<evidence type="ECO:0000313" key="2">
    <source>
        <dbReference type="EMBL" id="KRN05912.1"/>
    </source>
</evidence>
<sequence length="59" mass="6939">MKTGVLVKASFLIYSLFFYLHRQHYGILNDDLCVNWMHIFAIHAVAFCLCRLIVAFMMI</sequence>
<evidence type="ECO:0000256" key="1">
    <source>
        <dbReference type="SAM" id="Phobius"/>
    </source>
</evidence>
<dbReference type="STRING" id="1423806.FD15_GL001095"/>
<keyword evidence="3" id="KW-1185">Reference proteome</keyword>
<gene>
    <name evidence="2" type="ORF">FD15_GL001095</name>
</gene>
<name>A0A023CVA0_9LACO</name>
<dbReference type="AlphaFoldDB" id="A0A023CVA0"/>
<keyword evidence="1" id="KW-0472">Membrane</keyword>
<protein>
    <submittedName>
        <fullName evidence="2">Uncharacterized protein</fullName>
    </submittedName>
</protein>
<accession>A0A023CVA0</accession>
<dbReference type="PATRIC" id="fig|1423806.3.peg.1115"/>
<comment type="caution">
    <text evidence="2">The sequence shown here is derived from an EMBL/GenBank/DDBJ whole genome shotgun (WGS) entry which is preliminary data.</text>
</comment>
<keyword evidence="1" id="KW-1133">Transmembrane helix</keyword>
<dbReference type="EMBL" id="AYZF01000013">
    <property type="protein sequence ID" value="KRN05912.1"/>
    <property type="molecule type" value="Genomic_DNA"/>
</dbReference>
<evidence type="ECO:0000313" key="3">
    <source>
        <dbReference type="Proteomes" id="UP000050961"/>
    </source>
</evidence>